<dbReference type="EMBL" id="CP133614">
    <property type="protein sequence ID" value="WMV21531.1"/>
    <property type="molecule type" value="Genomic_DNA"/>
</dbReference>
<sequence length="235" mass="25980">MASTTPHLGPTSSSGAPDNASSSNGNGNSSSQYLGYLWLEAGSTRLSHYVEEFIKQLGTRFSIKDFGDLNFFLGVEVIRSPLGLFLSQQKYLCDILDRTSMADAKPVRTPIVCGSCPGSNAVQKCSWKLAAGDHDDRSSTIAYVMFFGCHPISWSSKKQRVVARSLTEAEYRVIASTTVELCWVRNLLNELSVTLAKPPVIYCDNLGAIYVCANPVFHSRMKHIELDYHFVRKLV</sequence>
<evidence type="ECO:0000313" key="4">
    <source>
        <dbReference type="Proteomes" id="UP001234989"/>
    </source>
</evidence>
<evidence type="ECO:0000256" key="1">
    <source>
        <dbReference type="SAM" id="MobiDB-lite"/>
    </source>
</evidence>
<feature type="region of interest" description="Disordered" evidence="1">
    <location>
        <begin position="1"/>
        <end position="27"/>
    </location>
</feature>
<dbReference type="PANTHER" id="PTHR11439">
    <property type="entry name" value="GAG-POL-RELATED RETROTRANSPOSON"/>
    <property type="match status" value="1"/>
</dbReference>
<protein>
    <recommendedName>
        <fullName evidence="2">Reverse transcriptase Ty1/copia-type domain-containing protein</fullName>
    </recommendedName>
</protein>
<feature type="domain" description="Reverse transcriptase Ty1/copia-type" evidence="2">
    <location>
        <begin position="48"/>
        <end position="112"/>
    </location>
</feature>
<dbReference type="CDD" id="cd09272">
    <property type="entry name" value="RNase_HI_RT_Ty1"/>
    <property type="match status" value="1"/>
</dbReference>
<dbReference type="PANTHER" id="PTHR11439:SF455">
    <property type="entry name" value="RLK (RECEPTOR-LIKE PROTEIN KINASE) 8, PUTATIVE-RELATED"/>
    <property type="match status" value="1"/>
</dbReference>
<dbReference type="Pfam" id="PF07727">
    <property type="entry name" value="RVT_2"/>
    <property type="match status" value="1"/>
</dbReference>
<evidence type="ECO:0000313" key="3">
    <source>
        <dbReference type="EMBL" id="WMV21531.1"/>
    </source>
</evidence>
<feature type="compositionally biased region" description="Low complexity" evidence="1">
    <location>
        <begin position="12"/>
        <end position="27"/>
    </location>
</feature>
<reference evidence="3" key="1">
    <citation type="submission" date="2023-08" db="EMBL/GenBank/DDBJ databases">
        <title>A de novo genome assembly of Solanum verrucosum Schlechtendal, a Mexican diploid species geographically isolated from the other diploid A-genome species in potato relatives.</title>
        <authorList>
            <person name="Hosaka K."/>
        </authorList>
    </citation>
    <scope>NUCLEOTIDE SEQUENCE</scope>
    <source>
        <tissue evidence="3">Young leaves</tissue>
    </source>
</reference>
<dbReference type="InterPro" id="IPR013103">
    <property type="entry name" value="RVT_2"/>
</dbReference>
<organism evidence="3 4">
    <name type="scientific">Solanum verrucosum</name>
    <dbReference type="NCBI Taxonomy" id="315347"/>
    <lineage>
        <taxon>Eukaryota</taxon>
        <taxon>Viridiplantae</taxon>
        <taxon>Streptophyta</taxon>
        <taxon>Embryophyta</taxon>
        <taxon>Tracheophyta</taxon>
        <taxon>Spermatophyta</taxon>
        <taxon>Magnoliopsida</taxon>
        <taxon>eudicotyledons</taxon>
        <taxon>Gunneridae</taxon>
        <taxon>Pentapetalae</taxon>
        <taxon>asterids</taxon>
        <taxon>lamiids</taxon>
        <taxon>Solanales</taxon>
        <taxon>Solanaceae</taxon>
        <taxon>Solanoideae</taxon>
        <taxon>Solaneae</taxon>
        <taxon>Solanum</taxon>
    </lineage>
</organism>
<evidence type="ECO:0000259" key="2">
    <source>
        <dbReference type="Pfam" id="PF07727"/>
    </source>
</evidence>
<accession>A0AAF0TJD9</accession>
<dbReference type="SUPFAM" id="SSF56672">
    <property type="entry name" value="DNA/RNA polymerases"/>
    <property type="match status" value="1"/>
</dbReference>
<name>A0AAF0TJD9_SOLVR</name>
<dbReference type="Proteomes" id="UP001234989">
    <property type="component" value="Chromosome 3"/>
</dbReference>
<dbReference type="AlphaFoldDB" id="A0AAF0TJD9"/>
<dbReference type="InterPro" id="IPR043502">
    <property type="entry name" value="DNA/RNA_pol_sf"/>
</dbReference>
<gene>
    <name evidence="3" type="ORF">MTR67_014916</name>
</gene>
<proteinExistence type="predicted"/>
<keyword evidence="4" id="KW-1185">Reference proteome</keyword>